<dbReference type="Gene3D" id="3.40.50.1000">
    <property type="entry name" value="HAD superfamily/HAD-like"/>
    <property type="match status" value="1"/>
</dbReference>
<evidence type="ECO:0000313" key="5">
    <source>
        <dbReference type="EMBL" id="KAK9914431.1"/>
    </source>
</evidence>
<keyword evidence="3" id="KW-0378">Hydrolase</keyword>
<dbReference type="EMBL" id="JBEDUW010000007">
    <property type="protein sequence ID" value="KAK9914431.1"/>
    <property type="molecule type" value="Genomic_DNA"/>
</dbReference>
<dbReference type="Proteomes" id="UP001457282">
    <property type="component" value="Unassembled WGS sequence"/>
</dbReference>
<dbReference type="InterPro" id="IPR036412">
    <property type="entry name" value="HAD-like_sf"/>
</dbReference>
<accession>A0AAW1W2S9</accession>
<evidence type="ECO:0000313" key="6">
    <source>
        <dbReference type="Proteomes" id="UP001457282"/>
    </source>
</evidence>
<dbReference type="GO" id="GO:0004805">
    <property type="term" value="F:trehalose-phosphatase activity"/>
    <property type="evidence" value="ECO:0007669"/>
    <property type="project" value="UniProtKB-EC"/>
</dbReference>
<organism evidence="5 6">
    <name type="scientific">Rubus argutus</name>
    <name type="common">Southern blackberry</name>
    <dbReference type="NCBI Taxonomy" id="59490"/>
    <lineage>
        <taxon>Eukaryota</taxon>
        <taxon>Viridiplantae</taxon>
        <taxon>Streptophyta</taxon>
        <taxon>Embryophyta</taxon>
        <taxon>Tracheophyta</taxon>
        <taxon>Spermatophyta</taxon>
        <taxon>Magnoliopsida</taxon>
        <taxon>eudicotyledons</taxon>
        <taxon>Gunneridae</taxon>
        <taxon>Pentapetalae</taxon>
        <taxon>rosids</taxon>
        <taxon>fabids</taxon>
        <taxon>Rosales</taxon>
        <taxon>Rosaceae</taxon>
        <taxon>Rosoideae</taxon>
        <taxon>Rosoideae incertae sedis</taxon>
        <taxon>Rubus</taxon>
    </lineage>
</organism>
<dbReference type="Gene3D" id="3.30.70.1020">
    <property type="entry name" value="Trehalose-6-phosphate phosphatase related protein, domain 2"/>
    <property type="match status" value="1"/>
</dbReference>
<dbReference type="InterPro" id="IPR044651">
    <property type="entry name" value="OTSB-like"/>
</dbReference>
<evidence type="ECO:0000256" key="3">
    <source>
        <dbReference type="ARBA" id="ARBA00022801"/>
    </source>
</evidence>
<name>A0AAW1W2S9_RUBAR</name>
<comment type="function">
    <text evidence="4">Removes the phosphate from trehalose 6-phosphate to produce free trehalose. Trehalose accumulation in plant may improve abiotic stress tolerance.</text>
</comment>
<proteinExistence type="predicted"/>
<dbReference type="SUPFAM" id="SSF56784">
    <property type="entry name" value="HAD-like"/>
    <property type="match status" value="1"/>
</dbReference>
<comment type="cofactor">
    <cofactor evidence="2">
        <name>a divalent metal cation</name>
        <dbReference type="ChEBI" id="CHEBI:60240"/>
    </cofactor>
</comment>
<evidence type="ECO:0000256" key="1">
    <source>
        <dbReference type="ARBA" id="ARBA00000500"/>
    </source>
</evidence>
<comment type="catalytic activity">
    <reaction evidence="1">
        <text>alpha,alpha-trehalose 6-phosphate + H2O = alpha,alpha-trehalose + phosphate</text>
        <dbReference type="Rhea" id="RHEA:23420"/>
        <dbReference type="ChEBI" id="CHEBI:15377"/>
        <dbReference type="ChEBI" id="CHEBI:16551"/>
        <dbReference type="ChEBI" id="CHEBI:43474"/>
        <dbReference type="ChEBI" id="CHEBI:58429"/>
        <dbReference type="EC" id="3.1.3.12"/>
    </reaction>
</comment>
<keyword evidence="6" id="KW-1185">Reference proteome</keyword>
<evidence type="ECO:0000256" key="4">
    <source>
        <dbReference type="ARBA" id="ARBA00025274"/>
    </source>
</evidence>
<dbReference type="InterPro" id="IPR023214">
    <property type="entry name" value="HAD_sf"/>
</dbReference>
<dbReference type="PANTHER" id="PTHR43768">
    <property type="entry name" value="TREHALOSE 6-PHOSPHATE PHOSPHATASE"/>
    <property type="match status" value="1"/>
</dbReference>
<comment type="caution">
    <text evidence="5">The sequence shown here is derived from an EMBL/GenBank/DDBJ whole genome shotgun (WGS) entry which is preliminary data.</text>
</comment>
<sequence>MECIACLGSDALCQPAKRFLPAIQEICILLKEIARKIEGARVEDSRFFISVHYCKIREEDYGILEEKVKSVVDNYPEFHLIRCKKFLEIRRSIEWNKGHAQEYLLDTLGFSNSG</sequence>
<gene>
    <name evidence="5" type="ORF">M0R45_038212</name>
</gene>
<evidence type="ECO:0000256" key="2">
    <source>
        <dbReference type="ARBA" id="ARBA00001968"/>
    </source>
</evidence>
<dbReference type="AlphaFoldDB" id="A0AAW1W2S9"/>
<dbReference type="InterPro" id="IPR003337">
    <property type="entry name" value="Trehalose_PPase"/>
</dbReference>
<protein>
    <submittedName>
        <fullName evidence="5">Uncharacterized protein</fullName>
    </submittedName>
</protein>
<dbReference type="GO" id="GO:0005992">
    <property type="term" value="P:trehalose biosynthetic process"/>
    <property type="evidence" value="ECO:0007669"/>
    <property type="project" value="InterPro"/>
</dbReference>
<dbReference type="Pfam" id="PF02358">
    <property type="entry name" value="Trehalose_PPase"/>
    <property type="match status" value="1"/>
</dbReference>
<reference evidence="5 6" key="1">
    <citation type="journal article" date="2023" name="G3 (Bethesda)">
        <title>A chromosome-length genome assembly and annotation of blackberry (Rubus argutus, cv. 'Hillquist').</title>
        <authorList>
            <person name="Bruna T."/>
            <person name="Aryal R."/>
            <person name="Dudchenko O."/>
            <person name="Sargent D.J."/>
            <person name="Mead D."/>
            <person name="Buti M."/>
            <person name="Cavallini A."/>
            <person name="Hytonen T."/>
            <person name="Andres J."/>
            <person name="Pham M."/>
            <person name="Weisz D."/>
            <person name="Mascagni F."/>
            <person name="Usai G."/>
            <person name="Natali L."/>
            <person name="Bassil N."/>
            <person name="Fernandez G.E."/>
            <person name="Lomsadze A."/>
            <person name="Armour M."/>
            <person name="Olukolu B."/>
            <person name="Poorten T."/>
            <person name="Britton C."/>
            <person name="Davik J."/>
            <person name="Ashrafi H."/>
            <person name="Aiden E.L."/>
            <person name="Borodovsky M."/>
            <person name="Worthington M."/>
        </authorList>
    </citation>
    <scope>NUCLEOTIDE SEQUENCE [LARGE SCALE GENOMIC DNA]</scope>
    <source>
        <strain evidence="5">PI 553951</strain>
    </source>
</reference>
<dbReference type="PANTHER" id="PTHR43768:SF24">
    <property type="entry name" value="TREHALOSE 6-PHOSPHATE PHOSPHATASE"/>
    <property type="match status" value="1"/>
</dbReference>